<dbReference type="InterPro" id="IPR029068">
    <property type="entry name" value="Glyas_Bleomycin-R_OHBP_Dase"/>
</dbReference>
<dbReference type="EMBL" id="CP020465">
    <property type="protein sequence ID" value="ASP47856.1"/>
    <property type="molecule type" value="Genomic_DNA"/>
</dbReference>
<accession>A0A222G7H1</accession>
<organism evidence="2 3">
    <name type="scientific">Cognaticolwellia beringensis</name>
    <dbReference type="NCBI Taxonomy" id="1967665"/>
    <lineage>
        <taxon>Bacteria</taxon>
        <taxon>Pseudomonadati</taxon>
        <taxon>Pseudomonadota</taxon>
        <taxon>Gammaproteobacteria</taxon>
        <taxon>Alteromonadales</taxon>
        <taxon>Colwelliaceae</taxon>
        <taxon>Cognaticolwellia</taxon>
    </lineage>
</organism>
<reference evidence="2 3" key="1">
    <citation type="submission" date="2017-08" db="EMBL/GenBank/DDBJ databases">
        <title>Complete genome of Colwellia sp. NB097-1, a psychrophile bacterium ioslated from Bering Sea.</title>
        <authorList>
            <person name="Chen X."/>
        </authorList>
    </citation>
    <scope>NUCLEOTIDE SEQUENCE [LARGE SCALE GENOMIC DNA]</scope>
    <source>
        <strain evidence="2 3">NB097-1</strain>
    </source>
</reference>
<dbReference type="InterPro" id="IPR050383">
    <property type="entry name" value="GlyoxalaseI/FosfomycinResist"/>
</dbReference>
<dbReference type="KEGG" id="cber:B5D82_08860"/>
<proteinExistence type="predicted"/>
<name>A0A222G7H1_9GAMM</name>
<dbReference type="AlphaFoldDB" id="A0A222G7H1"/>
<evidence type="ECO:0000313" key="3">
    <source>
        <dbReference type="Proteomes" id="UP000202259"/>
    </source>
</evidence>
<evidence type="ECO:0000259" key="1">
    <source>
        <dbReference type="PROSITE" id="PS51819"/>
    </source>
</evidence>
<dbReference type="Gene3D" id="3.10.180.10">
    <property type="entry name" value="2,3-Dihydroxybiphenyl 1,2-Dioxygenase, domain 1"/>
    <property type="match status" value="1"/>
</dbReference>
<gene>
    <name evidence="2" type="ORF">B5D82_08860</name>
</gene>
<evidence type="ECO:0000313" key="2">
    <source>
        <dbReference type="EMBL" id="ASP47856.1"/>
    </source>
</evidence>
<feature type="domain" description="VOC" evidence="1">
    <location>
        <begin position="6"/>
        <end position="134"/>
    </location>
</feature>
<keyword evidence="3" id="KW-1185">Reference proteome</keyword>
<dbReference type="Pfam" id="PF00903">
    <property type="entry name" value="Glyoxalase"/>
    <property type="match status" value="1"/>
</dbReference>
<dbReference type="OrthoDB" id="9812656at2"/>
<dbReference type="SUPFAM" id="SSF54593">
    <property type="entry name" value="Glyoxalase/Bleomycin resistance protein/Dihydroxybiphenyl dioxygenase"/>
    <property type="match status" value="1"/>
</dbReference>
<sequence length="135" mass="14836">MIKPKAIDHIVLRTAQYQALINFYCDVLGCVVERQLPDDIGLTQLRAGSSLIDIVDVTHGELGKVGGPAPKNSGNNLDHFCLQIEAFDEAELKSYLQDKGVEVGEFEERYGAQGMGRSLYLKDIAGNNIELRATI</sequence>
<dbReference type="PROSITE" id="PS51819">
    <property type="entry name" value="VOC"/>
    <property type="match status" value="1"/>
</dbReference>
<dbReference type="RefSeq" id="WP_081150895.1">
    <property type="nucleotide sequence ID" value="NZ_CP020465.1"/>
</dbReference>
<dbReference type="Proteomes" id="UP000202259">
    <property type="component" value="Chromosome"/>
</dbReference>
<dbReference type="PANTHER" id="PTHR21366:SF14">
    <property type="entry name" value="GLYOXALASE DOMAIN-CONTAINING PROTEIN 5"/>
    <property type="match status" value="1"/>
</dbReference>
<dbReference type="InterPro" id="IPR037523">
    <property type="entry name" value="VOC_core"/>
</dbReference>
<dbReference type="PANTHER" id="PTHR21366">
    <property type="entry name" value="GLYOXALASE FAMILY PROTEIN"/>
    <property type="match status" value="1"/>
</dbReference>
<dbReference type="InterPro" id="IPR004360">
    <property type="entry name" value="Glyas_Fos-R_dOase_dom"/>
</dbReference>
<protein>
    <submittedName>
        <fullName evidence="2">VOC family virulence protein</fullName>
    </submittedName>
</protein>